<evidence type="ECO:0000256" key="9">
    <source>
        <dbReference type="ARBA" id="ARBA00066480"/>
    </source>
</evidence>
<evidence type="ECO:0000256" key="2">
    <source>
        <dbReference type="ARBA" id="ARBA00004496"/>
    </source>
</evidence>
<comment type="catalytic activity">
    <reaction evidence="7">
        <text>UDP-sugar + H2O = UMP + alpha-D-aldose 1-phosphate.</text>
        <dbReference type="EC" id="3.6.1.45"/>
    </reaction>
</comment>
<dbReference type="PANTHER" id="PTHR11839">
    <property type="entry name" value="UDP/ADP-SUGAR PYROPHOSPHATASE"/>
    <property type="match status" value="1"/>
</dbReference>
<evidence type="ECO:0000256" key="7">
    <source>
        <dbReference type="ARBA" id="ARBA00051086"/>
    </source>
</evidence>
<proteinExistence type="predicted"/>
<reference evidence="13 14" key="1">
    <citation type="submission" date="2013-11" db="EMBL/GenBank/DDBJ databases">
        <title>Genome sequencing of Stegodyphus mimosarum.</title>
        <authorList>
            <person name="Bechsgaard J."/>
        </authorList>
    </citation>
    <scope>NUCLEOTIDE SEQUENCE [LARGE SCALE GENOMIC DNA]</scope>
</reference>
<dbReference type="GO" id="GO:0005737">
    <property type="term" value="C:cytoplasm"/>
    <property type="evidence" value="ECO:0007669"/>
    <property type="project" value="UniProtKB-SubCell"/>
</dbReference>
<evidence type="ECO:0000259" key="12">
    <source>
        <dbReference type="PROSITE" id="PS51462"/>
    </source>
</evidence>
<dbReference type="InterPro" id="IPR004385">
    <property type="entry name" value="NDP_pyrophosphatase"/>
</dbReference>
<name>A0A087UC90_STEMI</name>
<comment type="function">
    <text evidence="8">Hydrolyzes UDP-glucose to glucose 1-phosphate and UMP and ADP-ribose to ribose 5-phosphate and AMP. The physiological substrate is probably UDP-glucose. Poor activity on other substrates such as ADP-glucose, CDP-glucose, GDP-glucose and GDP-mannose.</text>
</comment>
<dbReference type="AlphaFoldDB" id="A0A087UC90"/>
<evidence type="ECO:0000256" key="4">
    <source>
        <dbReference type="ARBA" id="ARBA00022490"/>
    </source>
</evidence>
<dbReference type="GO" id="GO:0008768">
    <property type="term" value="F:UDP-sugar diphosphatase activity"/>
    <property type="evidence" value="ECO:0007669"/>
    <property type="project" value="UniProtKB-EC"/>
</dbReference>
<feature type="non-terminal residue" evidence="13">
    <location>
        <position position="214"/>
    </location>
</feature>
<keyword evidence="14" id="KW-1185">Reference proteome</keyword>
<dbReference type="Gene3D" id="3.90.79.10">
    <property type="entry name" value="Nucleoside Triphosphate Pyrophosphohydrolase"/>
    <property type="match status" value="1"/>
</dbReference>
<dbReference type="InterPro" id="IPR015797">
    <property type="entry name" value="NUDIX_hydrolase-like_dom_sf"/>
</dbReference>
<gene>
    <name evidence="13" type="ORF">X975_20040</name>
</gene>
<evidence type="ECO:0000256" key="1">
    <source>
        <dbReference type="ARBA" id="ARBA00001946"/>
    </source>
</evidence>
<dbReference type="PANTHER" id="PTHR11839:SF15">
    <property type="entry name" value="URIDINE DIPHOSPHATE GLUCOSE PYROPHOSPHATASE NUDT14"/>
    <property type="match status" value="1"/>
</dbReference>
<comment type="subunit">
    <text evidence="3">Homodimer.</text>
</comment>
<dbReference type="EC" id="3.6.1.45" evidence="9"/>
<evidence type="ECO:0000256" key="11">
    <source>
        <dbReference type="ARBA" id="ARBA00080475"/>
    </source>
</evidence>
<evidence type="ECO:0000256" key="3">
    <source>
        <dbReference type="ARBA" id="ARBA00011738"/>
    </source>
</evidence>
<dbReference type="CDD" id="cd18887">
    <property type="entry name" value="NUDIX_UGPPase_Nudt14"/>
    <property type="match status" value="1"/>
</dbReference>
<evidence type="ECO:0000256" key="10">
    <source>
        <dbReference type="ARBA" id="ARBA00071467"/>
    </source>
</evidence>
<comment type="subcellular location">
    <subcellularLocation>
        <location evidence="2">Cytoplasm</location>
    </subcellularLocation>
</comment>
<dbReference type="InterPro" id="IPR000086">
    <property type="entry name" value="NUDIX_hydrolase_dom"/>
</dbReference>
<dbReference type="OMA" id="YTYELCA"/>
<dbReference type="STRING" id="407821.A0A087UC90"/>
<comment type="cofactor">
    <cofactor evidence="1">
        <name>Mg(2+)</name>
        <dbReference type="ChEBI" id="CHEBI:18420"/>
    </cofactor>
</comment>
<dbReference type="PROSITE" id="PS51462">
    <property type="entry name" value="NUDIX"/>
    <property type="match status" value="1"/>
</dbReference>
<keyword evidence="6" id="KW-0460">Magnesium</keyword>
<evidence type="ECO:0000256" key="5">
    <source>
        <dbReference type="ARBA" id="ARBA00022801"/>
    </source>
</evidence>
<keyword evidence="5" id="KW-0378">Hydrolase</keyword>
<evidence type="ECO:0000313" key="14">
    <source>
        <dbReference type="Proteomes" id="UP000054359"/>
    </source>
</evidence>
<evidence type="ECO:0000256" key="6">
    <source>
        <dbReference type="ARBA" id="ARBA00022842"/>
    </source>
</evidence>
<dbReference type="NCBIfam" id="TIGR00052">
    <property type="entry name" value="nudix-type nucleoside diphosphatase, YffH/AdpP family"/>
    <property type="match status" value="1"/>
</dbReference>
<dbReference type="GO" id="GO:0046872">
    <property type="term" value="F:metal ion binding"/>
    <property type="evidence" value="ECO:0007669"/>
    <property type="project" value="InterPro"/>
</dbReference>
<dbReference type="OrthoDB" id="10249920at2759"/>
<evidence type="ECO:0000256" key="8">
    <source>
        <dbReference type="ARBA" id="ARBA00054674"/>
    </source>
</evidence>
<dbReference type="SUPFAM" id="SSF55811">
    <property type="entry name" value="Nudix"/>
    <property type="match status" value="1"/>
</dbReference>
<dbReference type="Proteomes" id="UP000054359">
    <property type="component" value="Unassembled WGS sequence"/>
</dbReference>
<accession>A0A087UC90</accession>
<dbReference type="GO" id="GO:0019693">
    <property type="term" value="P:ribose phosphate metabolic process"/>
    <property type="evidence" value="ECO:0007669"/>
    <property type="project" value="TreeGrafter"/>
</dbReference>
<feature type="domain" description="Nudix hydrolase" evidence="12">
    <location>
        <begin position="38"/>
        <end position="197"/>
    </location>
</feature>
<dbReference type="GO" id="GO:0006753">
    <property type="term" value="P:nucleoside phosphate metabolic process"/>
    <property type="evidence" value="ECO:0007669"/>
    <property type="project" value="TreeGrafter"/>
</dbReference>
<dbReference type="EMBL" id="KK119175">
    <property type="protein sequence ID" value="KFM74979.1"/>
    <property type="molecule type" value="Genomic_DNA"/>
</dbReference>
<evidence type="ECO:0000313" key="13">
    <source>
        <dbReference type="EMBL" id="KFM74979.1"/>
    </source>
</evidence>
<organism evidence="13 14">
    <name type="scientific">Stegodyphus mimosarum</name>
    <name type="common">African social velvet spider</name>
    <dbReference type="NCBI Taxonomy" id="407821"/>
    <lineage>
        <taxon>Eukaryota</taxon>
        <taxon>Metazoa</taxon>
        <taxon>Ecdysozoa</taxon>
        <taxon>Arthropoda</taxon>
        <taxon>Chelicerata</taxon>
        <taxon>Arachnida</taxon>
        <taxon>Araneae</taxon>
        <taxon>Araneomorphae</taxon>
        <taxon>Entelegynae</taxon>
        <taxon>Eresoidea</taxon>
        <taxon>Eresidae</taxon>
        <taxon>Stegodyphus</taxon>
    </lineage>
</organism>
<protein>
    <recommendedName>
        <fullName evidence="10">Uridine diphosphate glucose pyrophosphatase NUDT14</fullName>
        <ecNumber evidence="9">3.6.1.45</ecNumber>
    </recommendedName>
    <alternativeName>
        <fullName evidence="11">Nucleoside diphosphate-linked moiety X motif 14</fullName>
    </alternativeName>
</protein>
<keyword evidence="4" id="KW-0963">Cytoplasm</keyword>
<dbReference type="FunFam" id="3.90.79.10:FF:000035">
    <property type="entry name" value="Uridine diphosphate glucose pyrophosphatase"/>
    <property type="match status" value="1"/>
</dbReference>
<sequence>MDNITNVKIVECDESMYIKPARMLYEQNGVKKSWDLMRIHDSVSIIIFNVSREVLVFVKQFRPAVYYAEVKDENCEEEIDTKKYPASLGMTIELCAGIVDKVQSLEETARDEILEECGYSVPLTLLQKVTSYRSGVGVTGSIQTLFYVEVTDSMKVSQGGGNSYEGEYIEVIELNLEQACSLIYDEKVPRPTSLVLALMWFFRNKTSSRIVQKL</sequence>